<dbReference type="EMBL" id="CARXXK010000002">
    <property type="protein sequence ID" value="CAI6353864.1"/>
    <property type="molecule type" value="Genomic_DNA"/>
</dbReference>
<evidence type="ECO:0000313" key="2">
    <source>
        <dbReference type="EMBL" id="CAI6353864.1"/>
    </source>
</evidence>
<protein>
    <submittedName>
        <fullName evidence="2">Uncharacterized protein</fullName>
    </submittedName>
</protein>
<proteinExistence type="predicted"/>
<accession>A0AAV0WD79</accession>
<gene>
    <name evidence="2" type="ORF">MEUPH1_LOCUS9932</name>
</gene>
<evidence type="ECO:0000313" key="3">
    <source>
        <dbReference type="Proteomes" id="UP001160148"/>
    </source>
</evidence>
<dbReference type="Proteomes" id="UP001160148">
    <property type="component" value="Unassembled WGS sequence"/>
</dbReference>
<feature type="compositionally biased region" description="Basic and acidic residues" evidence="1">
    <location>
        <begin position="160"/>
        <end position="170"/>
    </location>
</feature>
<reference evidence="2 3" key="1">
    <citation type="submission" date="2023-01" db="EMBL/GenBank/DDBJ databases">
        <authorList>
            <person name="Whitehead M."/>
        </authorList>
    </citation>
    <scope>NUCLEOTIDE SEQUENCE [LARGE SCALE GENOMIC DNA]</scope>
</reference>
<dbReference type="AlphaFoldDB" id="A0AAV0WD79"/>
<comment type="caution">
    <text evidence="2">The sequence shown here is derived from an EMBL/GenBank/DDBJ whole genome shotgun (WGS) entry which is preliminary data.</text>
</comment>
<keyword evidence="3" id="KW-1185">Reference proteome</keyword>
<feature type="region of interest" description="Disordered" evidence="1">
    <location>
        <begin position="151"/>
        <end position="173"/>
    </location>
</feature>
<name>A0AAV0WD79_9HEMI</name>
<sequence length="262" mass="30163">MYSDNKNIQKLTRIEKEMMKKGQTQPLAKVCCEGEDDEASDFENHDKINGLRTARSSCANDILMKTLIAKYAQRLMDKLEKISVDVPNSEHAGAIAQLCRKAQKLIKDLDQVGGPSDSSTVLLKKYDCLRMEYYSVCDGIKRTRRQQCGKGGVSVATGRSESRDKLDKRKIGSTSNEKIRNLKKLEDLKKIQQNCQKLDNSKQCKLCSYCGKRKKMCGMRWETRQRTDKANCQKKPFEWKSFLKHRLFVYFPCLCCMIRDSD</sequence>
<organism evidence="2 3">
    <name type="scientific">Macrosiphum euphorbiae</name>
    <name type="common">potato aphid</name>
    <dbReference type="NCBI Taxonomy" id="13131"/>
    <lineage>
        <taxon>Eukaryota</taxon>
        <taxon>Metazoa</taxon>
        <taxon>Ecdysozoa</taxon>
        <taxon>Arthropoda</taxon>
        <taxon>Hexapoda</taxon>
        <taxon>Insecta</taxon>
        <taxon>Pterygota</taxon>
        <taxon>Neoptera</taxon>
        <taxon>Paraneoptera</taxon>
        <taxon>Hemiptera</taxon>
        <taxon>Sternorrhyncha</taxon>
        <taxon>Aphidomorpha</taxon>
        <taxon>Aphidoidea</taxon>
        <taxon>Aphididae</taxon>
        <taxon>Macrosiphini</taxon>
        <taxon>Macrosiphum</taxon>
    </lineage>
</organism>
<evidence type="ECO:0000256" key="1">
    <source>
        <dbReference type="SAM" id="MobiDB-lite"/>
    </source>
</evidence>